<organism evidence="3 4">
    <name type="scientific">Frankliniella fusca</name>
    <dbReference type="NCBI Taxonomy" id="407009"/>
    <lineage>
        <taxon>Eukaryota</taxon>
        <taxon>Metazoa</taxon>
        <taxon>Ecdysozoa</taxon>
        <taxon>Arthropoda</taxon>
        <taxon>Hexapoda</taxon>
        <taxon>Insecta</taxon>
        <taxon>Pterygota</taxon>
        <taxon>Neoptera</taxon>
        <taxon>Paraneoptera</taxon>
        <taxon>Thysanoptera</taxon>
        <taxon>Terebrantia</taxon>
        <taxon>Thripoidea</taxon>
        <taxon>Thripidae</taxon>
        <taxon>Frankliniella</taxon>
    </lineage>
</organism>
<evidence type="ECO:0000313" key="3">
    <source>
        <dbReference type="EMBL" id="KAK3916444.1"/>
    </source>
</evidence>
<keyword evidence="2" id="KW-0732">Signal</keyword>
<evidence type="ECO:0000313" key="4">
    <source>
        <dbReference type="Proteomes" id="UP001219518"/>
    </source>
</evidence>
<accession>A0AAE1LF57</accession>
<feature type="chain" id="PRO_5042035715" evidence="2">
    <location>
        <begin position="19"/>
        <end position="485"/>
    </location>
</feature>
<keyword evidence="4" id="KW-1185">Reference proteome</keyword>
<dbReference type="SUPFAM" id="SSF57716">
    <property type="entry name" value="Glucocorticoid receptor-like (DNA-binding domain)"/>
    <property type="match status" value="1"/>
</dbReference>
<reference evidence="3" key="1">
    <citation type="submission" date="2021-07" db="EMBL/GenBank/DDBJ databases">
        <authorList>
            <person name="Catto M.A."/>
            <person name="Jacobson A."/>
            <person name="Kennedy G."/>
            <person name="Labadie P."/>
            <person name="Hunt B.G."/>
            <person name="Srinivasan R."/>
        </authorList>
    </citation>
    <scope>NUCLEOTIDE SEQUENCE</scope>
    <source>
        <strain evidence="3">PL_HMW_Pooled</strain>
        <tissue evidence="3">Head</tissue>
    </source>
</reference>
<comment type="caution">
    <text evidence="3">The sequence shown here is derived from an EMBL/GenBank/DDBJ whole genome shotgun (WGS) entry which is preliminary data.</text>
</comment>
<dbReference type="EMBL" id="JAHWGI010000528">
    <property type="protein sequence ID" value="KAK3916444.1"/>
    <property type="molecule type" value="Genomic_DNA"/>
</dbReference>
<reference evidence="3" key="2">
    <citation type="journal article" date="2023" name="BMC Genomics">
        <title>Pest status, molecular evolution, and epigenetic factors derived from the genome assembly of Frankliniella fusca, a thysanopteran phytovirus vector.</title>
        <authorList>
            <person name="Catto M.A."/>
            <person name="Labadie P.E."/>
            <person name="Jacobson A.L."/>
            <person name="Kennedy G.G."/>
            <person name="Srinivasan R."/>
            <person name="Hunt B.G."/>
        </authorList>
    </citation>
    <scope>NUCLEOTIDE SEQUENCE</scope>
    <source>
        <strain evidence="3">PL_HMW_Pooled</strain>
    </source>
</reference>
<proteinExistence type="predicted"/>
<evidence type="ECO:0000256" key="1">
    <source>
        <dbReference type="SAM" id="MobiDB-lite"/>
    </source>
</evidence>
<dbReference type="AlphaFoldDB" id="A0AAE1LF57"/>
<evidence type="ECO:0000256" key="2">
    <source>
        <dbReference type="SAM" id="SignalP"/>
    </source>
</evidence>
<feature type="signal peptide" evidence="2">
    <location>
        <begin position="1"/>
        <end position="18"/>
    </location>
</feature>
<sequence>MCMWMLAVWSESWTWGAALPALRMRMAVEAGGGSARRPRLRMVRVAPWSTRKRHGRPDTRPSMCHETRGSSGGGLVGCVAGRRGGPARVRLTVADDVAAVATTGRFPTRESYCGGHRGHHGGGLRARRTAAPSVDPVELVEWSLPCEAIETCAICAERPRLADGSSRSTDSMWRAAVSASQRVDVWRRRVARRRSASRMPARNTSLAVVWMASSSQDGLPKQPGTRKKWIEWICINLNIHEAAIASHDLFCSDHFNSGNIMKIRLKLGSVPELFVEPNINIVRDCIGGLVIMYLFYNCNCLNLKPSVSNVAKAEYRSVLDQPNGNAVVINYVRPMVLGAKNRAQDGFVWRCNKCQSMRSVGICSWFAESKMPLREIILIIYMWVYKFFQDHIMRDADISKKTAVDWISGPEKTVEIDESLFNKRKHNKGKKSVCQHWVFSGAEQGSKGHSLSDHHKVQNDGFQIELEVEVKVWCSTNPSQVMNDT</sequence>
<feature type="region of interest" description="Disordered" evidence="1">
    <location>
        <begin position="49"/>
        <end position="69"/>
    </location>
</feature>
<dbReference type="Proteomes" id="UP001219518">
    <property type="component" value="Unassembled WGS sequence"/>
</dbReference>
<name>A0AAE1LF57_9NEOP</name>
<gene>
    <name evidence="3" type="ORF">KUF71_025628</name>
</gene>
<protein>
    <submittedName>
        <fullName evidence="3">Alkyl hydroperoxide reductase AhpD</fullName>
    </submittedName>
</protein>
<feature type="compositionally biased region" description="Basic and acidic residues" evidence="1">
    <location>
        <begin position="56"/>
        <end position="68"/>
    </location>
</feature>